<accession>A0A645AP18</accession>
<feature type="transmembrane region" description="Helical" evidence="1">
    <location>
        <begin position="12"/>
        <end position="36"/>
    </location>
</feature>
<sequence>MKYEKLSKKSINCMFVASLVQFLISSSILFVIWLIFGHHFSQIVVNIMIGLVLLDFLYLIVSPKIRYERYRYSITEDAIDVKEGFIFIKRGIVPIERLHKIAIEKGPIDRMFKLSKVIVTTAGGDVKIRFLEDEKSEFIADTLKKKINEVAIESRLEKQDNLL</sequence>
<evidence type="ECO:0000313" key="3">
    <source>
        <dbReference type="EMBL" id="MPM54508.1"/>
    </source>
</evidence>
<protein>
    <recommendedName>
        <fullName evidence="2">YdbS-like PH domain-containing protein</fullName>
    </recommendedName>
</protein>
<keyword evidence="1" id="KW-0812">Transmembrane</keyword>
<name>A0A645AP18_9ZZZZ</name>
<proteinExistence type="predicted"/>
<gene>
    <name evidence="3" type="ORF">SDC9_101286</name>
</gene>
<dbReference type="PANTHER" id="PTHR34473">
    <property type="entry name" value="UPF0699 TRANSMEMBRANE PROTEIN YDBS"/>
    <property type="match status" value="1"/>
</dbReference>
<dbReference type="Pfam" id="PF03703">
    <property type="entry name" value="bPH_2"/>
    <property type="match status" value="1"/>
</dbReference>
<dbReference type="EMBL" id="VSSQ01014836">
    <property type="protein sequence ID" value="MPM54508.1"/>
    <property type="molecule type" value="Genomic_DNA"/>
</dbReference>
<dbReference type="AlphaFoldDB" id="A0A645AP18"/>
<dbReference type="InterPro" id="IPR005182">
    <property type="entry name" value="YdbS-like_PH"/>
</dbReference>
<keyword evidence="1" id="KW-1133">Transmembrane helix</keyword>
<reference evidence="3" key="1">
    <citation type="submission" date="2019-08" db="EMBL/GenBank/DDBJ databases">
        <authorList>
            <person name="Kucharzyk K."/>
            <person name="Murdoch R.W."/>
            <person name="Higgins S."/>
            <person name="Loffler F."/>
        </authorList>
    </citation>
    <scope>NUCLEOTIDE SEQUENCE</scope>
</reference>
<organism evidence="3">
    <name type="scientific">bioreactor metagenome</name>
    <dbReference type="NCBI Taxonomy" id="1076179"/>
    <lineage>
        <taxon>unclassified sequences</taxon>
        <taxon>metagenomes</taxon>
        <taxon>ecological metagenomes</taxon>
    </lineage>
</organism>
<evidence type="ECO:0000256" key="1">
    <source>
        <dbReference type="SAM" id="Phobius"/>
    </source>
</evidence>
<dbReference type="PANTHER" id="PTHR34473:SF2">
    <property type="entry name" value="UPF0699 TRANSMEMBRANE PROTEIN YDBT"/>
    <property type="match status" value="1"/>
</dbReference>
<comment type="caution">
    <text evidence="3">The sequence shown here is derived from an EMBL/GenBank/DDBJ whole genome shotgun (WGS) entry which is preliminary data.</text>
</comment>
<keyword evidence="1" id="KW-0472">Membrane</keyword>
<feature type="transmembrane region" description="Helical" evidence="1">
    <location>
        <begin position="42"/>
        <end position="61"/>
    </location>
</feature>
<feature type="domain" description="YdbS-like PH" evidence="2">
    <location>
        <begin position="67"/>
        <end position="142"/>
    </location>
</feature>
<evidence type="ECO:0000259" key="2">
    <source>
        <dbReference type="Pfam" id="PF03703"/>
    </source>
</evidence>